<reference evidence="2" key="1">
    <citation type="submission" date="2022-01" db="EMBL/GenBank/DDBJ databases">
        <title>Genome Sequence Resource for Two Populations of Ditylenchus destructor, the Migratory Endoparasitic Phytonematode.</title>
        <authorList>
            <person name="Zhang H."/>
            <person name="Lin R."/>
            <person name="Xie B."/>
        </authorList>
    </citation>
    <scope>NUCLEOTIDE SEQUENCE</scope>
    <source>
        <strain evidence="2">BazhouSP</strain>
    </source>
</reference>
<evidence type="ECO:0000259" key="1">
    <source>
        <dbReference type="SMART" id="SM00220"/>
    </source>
</evidence>
<evidence type="ECO:0000313" key="2">
    <source>
        <dbReference type="EMBL" id="KAI1697807.1"/>
    </source>
</evidence>
<accession>A0AAD4QSX9</accession>
<proteinExistence type="predicted"/>
<dbReference type="AlphaFoldDB" id="A0AAD4QSX9"/>
<dbReference type="Proteomes" id="UP001201812">
    <property type="component" value="Unassembled WGS sequence"/>
</dbReference>
<evidence type="ECO:0000313" key="3">
    <source>
        <dbReference type="Proteomes" id="UP001201812"/>
    </source>
</evidence>
<feature type="domain" description="Protein kinase" evidence="1">
    <location>
        <begin position="69"/>
        <end position="235"/>
    </location>
</feature>
<sequence>MLLLEDVPRATIAAPNGISVVFNCGIQQIEVQEEFIIPIYVWHKKFVFPDSMGYKICVNTKHKWNEQAFEILAEVGRSGHGEVKKAKRKEGNIVTALKFLTISADNVLNDIEREIINQAAASNIPFVLRYRNWWITGQFGNSVRDTGASTMVQIRDRPYHYIGPGGTAFDRKDVDVYTLGVVMFDMLSKKRYSSGYLGGEEKDPDWKSVPEEGARDLVMAMLKHDHFQPVQQPCTIETVIAKLGVQWPNNLVIFYDQR</sequence>
<dbReference type="GO" id="GO:0004672">
    <property type="term" value="F:protein kinase activity"/>
    <property type="evidence" value="ECO:0007669"/>
    <property type="project" value="InterPro"/>
</dbReference>
<dbReference type="InterPro" id="IPR000719">
    <property type="entry name" value="Prot_kinase_dom"/>
</dbReference>
<gene>
    <name evidence="2" type="ORF">DdX_18269</name>
</gene>
<keyword evidence="3" id="KW-1185">Reference proteome</keyword>
<dbReference type="Gene3D" id="3.30.200.20">
    <property type="entry name" value="Phosphorylase Kinase, domain 1"/>
    <property type="match status" value="1"/>
</dbReference>
<dbReference type="EMBL" id="JAKKPZ010000249">
    <property type="protein sequence ID" value="KAI1697807.1"/>
    <property type="molecule type" value="Genomic_DNA"/>
</dbReference>
<dbReference type="SMART" id="SM00220">
    <property type="entry name" value="S_TKc"/>
    <property type="match status" value="1"/>
</dbReference>
<dbReference type="GO" id="GO:0005524">
    <property type="term" value="F:ATP binding"/>
    <property type="evidence" value="ECO:0007669"/>
    <property type="project" value="InterPro"/>
</dbReference>
<comment type="caution">
    <text evidence="2">The sequence shown here is derived from an EMBL/GenBank/DDBJ whole genome shotgun (WGS) entry which is preliminary data.</text>
</comment>
<name>A0AAD4QSX9_9BILA</name>
<dbReference type="SUPFAM" id="SSF56112">
    <property type="entry name" value="Protein kinase-like (PK-like)"/>
    <property type="match status" value="1"/>
</dbReference>
<dbReference type="InterPro" id="IPR011009">
    <property type="entry name" value="Kinase-like_dom_sf"/>
</dbReference>
<organism evidence="2 3">
    <name type="scientific">Ditylenchus destructor</name>
    <dbReference type="NCBI Taxonomy" id="166010"/>
    <lineage>
        <taxon>Eukaryota</taxon>
        <taxon>Metazoa</taxon>
        <taxon>Ecdysozoa</taxon>
        <taxon>Nematoda</taxon>
        <taxon>Chromadorea</taxon>
        <taxon>Rhabditida</taxon>
        <taxon>Tylenchina</taxon>
        <taxon>Tylenchomorpha</taxon>
        <taxon>Sphaerularioidea</taxon>
        <taxon>Anguinidae</taxon>
        <taxon>Anguininae</taxon>
        <taxon>Ditylenchus</taxon>
    </lineage>
</organism>
<protein>
    <recommendedName>
        <fullName evidence="1">Protein kinase domain-containing protein</fullName>
    </recommendedName>
</protein>